<proteinExistence type="predicted"/>
<organism evidence="1 2">
    <name type="scientific">Pseudomonas phage Epa11</name>
    <dbReference type="NCBI Taxonomy" id="2719569"/>
    <lineage>
        <taxon>Viruses</taxon>
        <taxon>Duplodnaviria</taxon>
        <taxon>Heunggongvirae</taxon>
        <taxon>Uroviricota</taxon>
        <taxon>Caudoviricetes</taxon>
        <taxon>Lindbergviridae</taxon>
        <taxon>Pbunavirus</taxon>
        <taxon>Pbunavirus PA8P1</taxon>
    </lineage>
</organism>
<name>A0A6G9LF94_9CAUD</name>
<protein>
    <recommendedName>
        <fullName evidence="3">Phage protein</fullName>
    </recommendedName>
</protein>
<evidence type="ECO:0000313" key="1">
    <source>
        <dbReference type="EMBL" id="QIQ64263.1"/>
    </source>
</evidence>
<dbReference type="Pfam" id="PF22756">
    <property type="entry name" value="E217_gp29"/>
    <property type="match status" value="1"/>
</dbReference>
<dbReference type="EMBL" id="MT108727">
    <property type="protein sequence ID" value="QIQ64263.1"/>
    <property type="molecule type" value="Genomic_DNA"/>
</dbReference>
<accession>A0A6G9LF94</accession>
<reference evidence="1 2" key="1">
    <citation type="submission" date="2020-02" db="EMBL/GenBank/DDBJ databases">
        <title>Complete Genome Sequences of Nine Phages Lytic against Multidrug-Resistant Pseudomonas aeruginosa.</title>
        <authorList>
            <person name="Farlow J."/>
            <person name="Freyberger H.R."/>
            <person name="He Y."/>
            <person name="Ward A.M."/>
            <person name="Rutvisuttinunt W."/>
            <person name="Li T."/>
            <person name="Jacobs A.C."/>
            <person name="Nikolich M.P."/>
            <person name="Filippov A."/>
        </authorList>
    </citation>
    <scope>NUCLEOTIDE SEQUENCE [LARGE SCALE GENOMIC DNA]</scope>
</reference>
<gene>
    <name evidence="1" type="ORF">Epa11_00005</name>
</gene>
<dbReference type="Proteomes" id="UP000502100">
    <property type="component" value="Segment"/>
</dbReference>
<sequence>MFDGELIAKMVVELNVAMASAQEALQFPDFEVVQKAQPTQQGTSTRPTIFFQKLFDIPRGWPATDWYLDNTARKYVEITRQHVETTFQISSLHWQNPEITHVVTASDIANYVRAYFQARSTIERVKELDFLILRVSQISNEAFENDNHQFEFHPSFDMVVTYNQYIRLYENAAYSADGVLIGI</sequence>
<dbReference type="InterPro" id="IPR054447">
    <property type="entry name" value="Gp29-like"/>
</dbReference>
<evidence type="ECO:0008006" key="3">
    <source>
        <dbReference type="Google" id="ProtNLM"/>
    </source>
</evidence>
<evidence type="ECO:0000313" key="2">
    <source>
        <dbReference type="Proteomes" id="UP000502100"/>
    </source>
</evidence>